<dbReference type="GO" id="GO:0005543">
    <property type="term" value="F:phospholipid binding"/>
    <property type="evidence" value="ECO:0007669"/>
    <property type="project" value="TreeGrafter"/>
</dbReference>
<evidence type="ECO:0000256" key="8">
    <source>
        <dbReference type="ARBA" id="ARBA00022679"/>
    </source>
</evidence>
<dbReference type="Pfam" id="PF02684">
    <property type="entry name" value="LpxB"/>
    <property type="match status" value="1"/>
</dbReference>
<evidence type="ECO:0000256" key="7">
    <source>
        <dbReference type="ARBA" id="ARBA00022676"/>
    </source>
</evidence>
<keyword evidence="8 11" id="KW-0808">Transferase</keyword>
<evidence type="ECO:0000256" key="11">
    <source>
        <dbReference type="HAMAP-Rule" id="MF_00392"/>
    </source>
</evidence>
<dbReference type="UniPathway" id="UPA00973"/>
<evidence type="ECO:0000256" key="3">
    <source>
        <dbReference type="ARBA" id="ARBA00012687"/>
    </source>
</evidence>
<keyword evidence="6 11" id="KW-0441">Lipid A biosynthesis</keyword>
<dbReference type="RefSeq" id="WP_229743972.1">
    <property type="nucleotide sequence ID" value="NZ_BMJQ01000017.1"/>
</dbReference>
<keyword evidence="9 11" id="KW-0443">Lipid metabolism</keyword>
<dbReference type="NCBIfam" id="TIGR00215">
    <property type="entry name" value="lpxB"/>
    <property type="match status" value="1"/>
</dbReference>
<dbReference type="AlphaFoldDB" id="A0A8J2Z033"/>
<evidence type="ECO:0000256" key="10">
    <source>
        <dbReference type="ARBA" id="ARBA00048975"/>
    </source>
</evidence>
<evidence type="ECO:0000313" key="12">
    <source>
        <dbReference type="EMBL" id="GGF40347.1"/>
    </source>
</evidence>
<evidence type="ECO:0000256" key="4">
    <source>
        <dbReference type="ARBA" id="ARBA00020902"/>
    </source>
</evidence>
<evidence type="ECO:0000256" key="5">
    <source>
        <dbReference type="ARBA" id="ARBA00022516"/>
    </source>
</evidence>
<gene>
    <name evidence="11" type="primary">lpxB</name>
    <name evidence="12" type="ORF">GCM10011611_53460</name>
</gene>
<proteinExistence type="inferred from homology"/>
<sequence length="400" mass="43918">MTDVMVEEPPLYYLIAGEPSGDVIGARLMRALRQRLGGRVRFAGVGGEQMAVEGLESLLPIRELAIMGMVEILPQIFNLIRRIRETIADIEAKAPVAVVTIDSSGFCFRVTEKIKLKSPRPVLVHYVAPMVWAWRAHRARSAAKAADHLLTLLPFEPPYFEHVKLPASYVGHPVIEGGADHGDGPAFRARHGIAPDATVLCMLPGSRKSEVSRLLPVFRETVERLRQRHSDLVVVVPTVETVANRVAEAIADWSGRTILVRGSTEKFDAFAASTAALAASGTVALELAMARVPMVIGYRIWGPTHFVVSRTIKIKYATLINLLLDRPMIPELLQHDCTPERLADAVERLLSDPDARRLQIEGSRAALQQIGRDGEAPSLRAADKVLELVAAADRRKEGRS</sequence>
<comment type="similarity">
    <text evidence="2 11">Belongs to the LpxB family.</text>
</comment>
<dbReference type="GO" id="GO:0009245">
    <property type="term" value="P:lipid A biosynthetic process"/>
    <property type="evidence" value="ECO:0007669"/>
    <property type="project" value="UniProtKB-UniRule"/>
</dbReference>
<name>A0A8J2Z033_9PROT</name>
<dbReference type="EC" id="2.4.1.182" evidence="3 11"/>
<dbReference type="PANTHER" id="PTHR30372">
    <property type="entry name" value="LIPID-A-DISACCHARIDE SYNTHASE"/>
    <property type="match status" value="1"/>
</dbReference>
<keyword evidence="7 11" id="KW-0328">Glycosyltransferase</keyword>
<dbReference type="Proteomes" id="UP000646365">
    <property type="component" value="Unassembled WGS sequence"/>
</dbReference>
<keyword evidence="13" id="KW-1185">Reference proteome</keyword>
<evidence type="ECO:0000256" key="1">
    <source>
        <dbReference type="ARBA" id="ARBA00002056"/>
    </source>
</evidence>
<dbReference type="SUPFAM" id="SSF53756">
    <property type="entry name" value="UDP-Glycosyltransferase/glycogen phosphorylase"/>
    <property type="match status" value="1"/>
</dbReference>
<comment type="catalytic activity">
    <reaction evidence="10 11">
        <text>a lipid X + a UDP-2-N,3-O-bis[(3R)-3-hydroxyacyl]-alpha-D-glucosamine = a lipid A disaccharide + UDP + H(+)</text>
        <dbReference type="Rhea" id="RHEA:67828"/>
        <dbReference type="ChEBI" id="CHEBI:15378"/>
        <dbReference type="ChEBI" id="CHEBI:58223"/>
        <dbReference type="ChEBI" id="CHEBI:137748"/>
        <dbReference type="ChEBI" id="CHEBI:176338"/>
        <dbReference type="ChEBI" id="CHEBI:176343"/>
        <dbReference type="EC" id="2.4.1.182"/>
    </reaction>
</comment>
<evidence type="ECO:0000313" key="13">
    <source>
        <dbReference type="Proteomes" id="UP000646365"/>
    </source>
</evidence>
<organism evidence="12 13">
    <name type="scientific">Aliidongia dinghuensis</name>
    <dbReference type="NCBI Taxonomy" id="1867774"/>
    <lineage>
        <taxon>Bacteria</taxon>
        <taxon>Pseudomonadati</taxon>
        <taxon>Pseudomonadota</taxon>
        <taxon>Alphaproteobacteria</taxon>
        <taxon>Rhodospirillales</taxon>
        <taxon>Dongiaceae</taxon>
        <taxon>Aliidongia</taxon>
    </lineage>
</organism>
<dbReference type="PANTHER" id="PTHR30372:SF4">
    <property type="entry name" value="LIPID-A-DISACCHARIDE SYNTHASE, MITOCHONDRIAL-RELATED"/>
    <property type="match status" value="1"/>
</dbReference>
<dbReference type="GO" id="GO:0008915">
    <property type="term" value="F:lipid-A-disaccharide synthase activity"/>
    <property type="evidence" value="ECO:0007669"/>
    <property type="project" value="UniProtKB-UniRule"/>
</dbReference>
<reference evidence="12" key="1">
    <citation type="journal article" date="2014" name="Int. J. Syst. Evol. Microbiol.">
        <title>Complete genome sequence of Corynebacterium casei LMG S-19264T (=DSM 44701T), isolated from a smear-ripened cheese.</title>
        <authorList>
            <consortium name="US DOE Joint Genome Institute (JGI-PGF)"/>
            <person name="Walter F."/>
            <person name="Albersmeier A."/>
            <person name="Kalinowski J."/>
            <person name="Ruckert C."/>
        </authorList>
    </citation>
    <scope>NUCLEOTIDE SEQUENCE</scope>
    <source>
        <strain evidence="12">CGMCC 1.15725</strain>
    </source>
</reference>
<evidence type="ECO:0000256" key="9">
    <source>
        <dbReference type="ARBA" id="ARBA00023098"/>
    </source>
</evidence>
<comment type="pathway">
    <text evidence="11">Bacterial outer membrane biogenesis; LPS lipid A biosynthesis.</text>
</comment>
<reference evidence="12" key="2">
    <citation type="submission" date="2020-09" db="EMBL/GenBank/DDBJ databases">
        <authorList>
            <person name="Sun Q."/>
            <person name="Zhou Y."/>
        </authorList>
    </citation>
    <scope>NUCLEOTIDE SEQUENCE</scope>
    <source>
        <strain evidence="12">CGMCC 1.15725</strain>
    </source>
</reference>
<accession>A0A8J2Z033</accession>
<evidence type="ECO:0000256" key="6">
    <source>
        <dbReference type="ARBA" id="ARBA00022556"/>
    </source>
</evidence>
<dbReference type="GO" id="GO:0016020">
    <property type="term" value="C:membrane"/>
    <property type="evidence" value="ECO:0007669"/>
    <property type="project" value="GOC"/>
</dbReference>
<dbReference type="InterPro" id="IPR003835">
    <property type="entry name" value="Glyco_trans_19"/>
</dbReference>
<dbReference type="EMBL" id="BMJQ01000017">
    <property type="protein sequence ID" value="GGF40347.1"/>
    <property type="molecule type" value="Genomic_DNA"/>
</dbReference>
<comment type="function">
    <text evidence="1 11">Condensation of UDP-2,3-diacylglucosamine and 2,3-diacylglucosamine-1-phosphate to form lipid A disaccharide, a precursor of lipid A, a phosphorylated glycolipid that anchors the lipopolysaccharide to the outer membrane of the cell.</text>
</comment>
<evidence type="ECO:0000256" key="2">
    <source>
        <dbReference type="ARBA" id="ARBA00007868"/>
    </source>
</evidence>
<dbReference type="Gene3D" id="3.40.50.2000">
    <property type="entry name" value="Glycogen Phosphorylase B"/>
    <property type="match status" value="1"/>
</dbReference>
<dbReference type="HAMAP" id="MF_00392">
    <property type="entry name" value="LpxB"/>
    <property type="match status" value="1"/>
</dbReference>
<protein>
    <recommendedName>
        <fullName evidence="4 11">Lipid-A-disaccharide synthase</fullName>
        <ecNumber evidence="3 11">2.4.1.182</ecNumber>
    </recommendedName>
</protein>
<comment type="caution">
    <text evidence="12">The sequence shown here is derived from an EMBL/GenBank/DDBJ whole genome shotgun (WGS) entry which is preliminary data.</text>
</comment>
<keyword evidence="5 11" id="KW-0444">Lipid biosynthesis</keyword>